<keyword evidence="4" id="KW-1185">Reference proteome</keyword>
<keyword evidence="2" id="KW-0472">Membrane</keyword>
<gene>
    <name evidence="3" type="ORF">SAMN04487819_12025</name>
</gene>
<evidence type="ECO:0000313" key="4">
    <source>
        <dbReference type="Proteomes" id="UP000198716"/>
    </source>
</evidence>
<feature type="compositionally biased region" description="Low complexity" evidence="1">
    <location>
        <begin position="306"/>
        <end position="317"/>
    </location>
</feature>
<feature type="compositionally biased region" description="Basic and acidic residues" evidence="1">
    <location>
        <begin position="139"/>
        <end position="156"/>
    </location>
</feature>
<dbReference type="Proteomes" id="UP000198716">
    <property type="component" value="Unassembled WGS sequence"/>
</dbReference>
<evidence type="ECO:0000256" key="1">
    <source>
        <dbReference type="SAM" id="MobiDB-lite"/>
    </source>
</evidence>
<feature type="region of interest" description="Disordered" evidence="1">
    <location>
        <begin position="250"/>
        <end position="370"/>
    </location>
</feature>
<evidence type="ECO:0000256" key="2">
    <source>
        <dbReference type="SAM" id="Phobius"/>
    </source>
</evidence>
<proteinExistence type="predicted"/>
<feature type="region of interest" description="Disordered" evidence="1">
    <location>
        <begin position="383"/>
        <end position="403"/>
    </location>
</feature>
<organism evidence="3 4">
    <name type="scientific">Actinopolyspora alba</name>
    <dbReference type="NCBI Taxonomy" id="673379"/>
    <lineage>
        <taxon>Bacteria</taxon>
        <taxon>Bacillati</taxon>
        <taxon>Actinomycetota</taxon>
        <taxon>Actinomycetes</taxon>
        <taxon>Actinopolysporales</taxon>
        <taxon>Actinopolysporaceae</taxon>
        <taxon>Actinopolyspora</taxon>
        <taxon>Actinopolyspora alba group</taxon>
    </lineage>
</organism>
<feature type="compositionally biased region" description="Polar residues" evidence="1">
    <location>
        <begin position="281"/>
        <end position="299"/>
    </location>
</feature>
<evidence type="ECO:0000313" key="3">
    <source>
        <dbReference type="EMBL" id="SFE65006.1"/>
    </source>
</evidence>
<protein>
    <submittedName>
        <fullName evidence="3">Uncharacterized protein</fullName>
    </submittedName>
</protein>
<dbReference type="AlphaFoldDB" id="A0A1I2C9K5"/>
<keyword evidence="2" id="KW-0812">Transmembrane</keyword>
<name>A0A1I2C9K5_9ACTN</name>
<reference evidence="4" key="1">
    <citation type="submission" date="2016-10" db="EMBL/GenBank/DDBJ databases">
        <authorList>
            <person name="Varghese N."/>
            <person name="Submissions S."/>
        </authorList>
    </citation>
    <scope>NUCLEOTIDE SEQUENCE [LARGE SCALE GENOMIC DNA]</scope>
    <source>
        <strain evidence="4">DSM 45004</strain>
    </source>
</reference>
<feature type="compositionally biased region" description="Gly residues" evidence="1">
    <location>
        <begin position="355"/>
        <end position="365"/>
    </location>
</feature>
<feature type="compositionally biased region" description="Basic and acidic residues" evidence="1">
    <location>
        <begin position="321"/>
        <end position="330"/>
    </location>
</feature>
<sequence length="403" mass="41367">MFDGEQCVTADRQRRWLSRALVAVGGTVAGVSAAWLFGSAQAVAVEKPSEDGTLRQVGALIRHIDDHSPDSGTDGSQPHGRYDARRADSRAESDTGRSGPVSTLPRALGIEASARTTTVDPVDGAAGSGTATRVAGKPVEADRIQATRSQVDRVRTVPDVSAESNGGKVSGEESGPLRNVLDRDGLRGTTERLSDSVSDGLRTARREVDPLLHPVERVAGTVISGTTGEESLTGAVESGLGRLHDSLRETVSGETPGDLPEEVPGGIGTAVLPDDGASATRPDNTPDETGSNDSGASGSESDSREAAALAAIDRNIAWLNHESRSERDGSSTENRGGKLPFPSGNCGCGTDVNTSGGGSHGGYGLGDSLPVSRFAVPSFGAITRANVYDPASPEGPQPGTTPD</sequence>
<feature type="region of interest" description="Disordered" evidence="1">
    <location>
        <begin position="64"/>
        <end position="201"/>
    </location>
</feature>
<feature type="transmembrane region" description="Helical" evidence="2">
    <location>
        <begin position="20"/>
        <end position="38"/>
    </location>
</feature>
<feature type="compositionally biased region" description="Basic and acidic residues" evidence="1">
    <location>
        <begin position="80"/>
        <end position="95"/>
    </location>
</feature>
<keyword evidence="2" id="KW-1133">Transmembrane helix</keyword>
<feature type="compositionally biased region" description="Pro residues" evidence="1">
    <location>
        <begin position="393"/>
        <end position="403"/>
    </location>
</feature>
<feature type="compositionally biased region" description="Basic and acidic residues" evidence="1">
    <location>
        <begin position="180"/>
        <end position="194"/>
    </location>
</feature>
<dbReference type="EMBL" id="FOMZ01000020">
    <property type="protein sequence ID" value="SFE65006.1"/>
    <property type="molecule type" value="Genomic_DNA"/>
</dbReference>
<accession>A0A1I2C9K5</accession>